<reference evidence="4 5" key="1">
    <citation type="submission" date="2016-03" db="EMBL/GenBank/DDBJ databases">
        <authorList>
            <person name="Ploux O."/>
        </authorList>
    </citation>
    <scope>NUCLEOTIDE SEQUENCE [LARGE SCALE GENOMIC DNA]</scope>
    <source>
        <strain evidence="4 5">UAMH 11012</strain>
    </source>
</reference>
<dbReference type="STRING" id="576137.A0A1L7WRR7"/>
<dbReference type="GO" id="GO:0016614">
    <property type="term" value="F:oxidoreductase activity, acting on CH-OH group of donors"/>
    <property type="evidence" value="ECO:0007669"/>
    <property type="project" value="UniProtKB-ARBA"/>
</dbReference>
<dbReference type="PRINTS" id="PR00080">
    <property type="entry name" value="SDRFAMILY"/>
</dbReference>
<dbReference type="EMBL" id="FJOG01000006">
    <property type="protein sequence ID" value="CZR55470.1"/>
    <property type="molecule type" value="Genomic_DNA"/>
</dbReference>
<dbReference type="Pfam" id="PF13561">
    <property type="entry name" value="adh_short_C2"/>
    <property type="match status" value="1"/>
</dbReference>
<dbReference type="Gene3D" id="3.40.50.720">
    <property type="entry name" value="NAD(P)-binding Rossmann-like Domain"/>
    <property type="match status" value="1"/>
</dbReference>
<dbReference type="InterPro" id="IPR020904">
    <property type="entry name" value="Sc_DH/Rdtase_CS"/>
</dbReference>
<keyword evidence="5" id="KW-1185">Reference proteome</keyword>
<comment type="similarity">
    <text evidence="1">Belongs to the short-chain dehydrogenases/reductases (SDR) family.</text>
</comment>
<keyword evidence="2" id="KW-0521">NADP</keyword>
<evidence type="ECO:0000256" key="1">
    <source>
        <dbReference type="ARBA" id="ARBA00006484"/>
    </source>
</evidence>
<organism evidence="4 5">
    <name type="scientific">Phialocephala subalpina</name>
    <dbReference type="NCBI Taxonomy" id="576137"/>
    <lineage>
        <taxon>Eukaryota</taxon>
        <taxon>Fungi</taxon>
        <taxon>Dikarya</taxon>
        <taxon>Ascomycota</taxon>
        <taxon>Pezizomycotina</taxon>
        <taxon>Leotiomycetes</taxon>
        <taxon>Helotiales</taxon>
        <taxon>Mollisiaceae</taxon>
        <taxon>Phialocephala</taxon>
        <taxon>Phialocephala fortinii species complex</taxon>
    </lineage>
</organism>
<evidence type="ECO:0000313" key="5">
    <source>
        <dbReference type="Proteomes" id="UP000184330"/>
    </source>
</evidence>
<evidence type="ECO:0000256" key="3">
    <source>
        <dbReference type="ARBA" id="ARBA00023002"/>
    </source>
</evidence>
<proteinExistence type="inferred from homology"/>
<dbReference type="PANTHER" id="PTHR48107">
    <property type="entry name" value="NADPH-DEPENDENT ALDEHYDE REDUCTASE-LIKE PROTEIN, CHLOROPLASTIC-RELATED"/>
    <property type="match status" value="1"/>
</dbReference>
<dbReference type="PANTHER" id="PTHR48107:SF7">
    <property type="entry name" value="RE15974P"/>
    <property type="match status" value="1"/>
</dbReference>
<accession>A0A1L7WRR7</accession>
<dbReference type="PRINTS" id="PR00081">
    <property type="entry name" value="GDHRDH"/>
</dbReference>
<dbReference type="InterPro" id="IPR036291">
    <property type="entry name" value="NAD(P)-bd_dom_sf"/>
</dbReference>
<dbReference type="Proteomes" id="UP000184330">
    <property type="component" value="Unassembled WGS sequence"/>
</dbReference>
<gene>
    <name evidence="4" type="ORF">PAC_05358</name>
</gene>
<dbReference type="SUPFAM" id="SSF51735">
    <property type="entry name" value="NAD(P)-binding Rossmann-fold domains"/>
    <property type="match status" value="1"/>
</dbReference>
<dbReference type="InterPro" id="IPR002347">
    <property type="entry name" value="SDR_fam"/>
</dbReference>
<sequence>MSSPKSLSGKVALVTGGSKGIGRALSLRLASDGAKVVVNYSSDSSSAEETVKAIGSSHAIAIKADAGNVKEIGKLVDEAVKAFGKLDIVIACAGIMPLKELEGLSEEEFDRVMSVNVKGPLFLTQKAIPHMKEGGRIILFSTTLCAASTVTPNYLAYCTSKGAIEQMTRLLSKDLARKGIMVNAIAPGPTATDLFMKGKSEQVLKMIAGFNPQGRIGTPEEVADVAAFLAGEGGKWITGQVVRVNGGMA</sequence>
<evidence type="ECO:0000313" key="4">
    <source>
        <dbReference type="EMBL" id="CZR55470.1"/>
    </source>
</evidence>
<dbReference type="AlphaFoldDB" id="A0A1L7WRR7"/>
<dbReference type="GO" id="GO:0009688">
    <property type="term" value="P:abscisic acid biosynthetic process"/>
    <property type="evidence" value="ECO:0007669"/>
    <property type="project" value="UniProtKB-ARBA"/>
</dbReference>
<keyword evidence="3" id="KW-0560">Oxidoreductase</keyword>
<protein>
    <submittedName>
        <fullName evidence="4">Related to 3-oxoacyl-[acyl-carrier-protein] reductase</fullName>
    </submittedName>
</protein>
<dbReference type="FunFam" id="3.40.50.720:FF:000084">
    <property type="entry name" value="Short-chain dehydrogenase reductase"/>
    <property type="match status" value="1"/>
</dbReference>
<name>A0A1L7WRR7_9HELO</name>
<evidence type="ECO:0000256" key="2">
    <source>
        <dbReference type="ARBA" id="ARBA00022857"/>
    </source>
</evidence>
<dbReference type="PROSITE" id="PS00061">
    <property type="entry name" value="ADH_SHORT"/>
    <property type="match status" value="1"/>
</dbReference>
<dbReference type="OrthoDB" id="47007at2759"/>